<evidence type="ECO:0000256" key="2">
    <source>
        <dbReference type="ARBA" id="ARBA00022553"/>
    </source>
</evidence>
<dbReference type="Pfam" id="PF00668">
    <property type="entry name" value="Condensation"/>
    <property type="match status" value="2"/>
</dbReference>
<dbReference type="GO" id="GO:0031177">
    <property type="term" value="F:phosphopantetheine binding"/>
    <property type="evidence" value="ECO:0007669"/>
    <property type="project" value="TreeGrafter"/>
</dbReference>
<evidence type="ECO:0000256" key="4">
    <source>
        <dbReference type="ARBA" id="ARBA00023268"/>
    </source>
</evidence>
<dbReference type="HOGENOM" id="CLU_000022_0_12_1"/>
<dbReference type="GO" id="GO:0005737">
    <property type="term" value="C:cytoplasm"/>
    <property type="evidence" value="ECO:0007669"/>
    <property type="project" value="TreeGrafter"/>
</dbReference>
<dbReference type="SUPFAM" id="SSF56801">
    <property type="entry name" value="Acetyl-CoA synthetase-like"/>
    <property type="match status" value="2"/>
</dbReference>
<evidence type="ECO:0000256" key="3">
    <source>
        <dbReference type="ARBA" id="ARBA00022598"/>
    </source>
</evidence>
<dbReference type="InterPro" id="IPR036736">
    <property type="entry name" value="ACP-like_sf"/>
</dbReference>
<dbReference type="Pfam" id="PF00501">
    <property type="entry name" value="AMP-binding"/>
    <property type="match status" value="2"/>
</dbReference>
<dbReference type="InterPro" id="IPR042099">
    <property type="entry name" value="ANL_N_sf"/>
</dbReference>
<protein>
    <submittedName>
        <fullName evidence="6">Nonribosomal peptide synthetase</fullName>
    </submittedName>
</protein>
<dbReference type="Gene3D" id="1.10.1200.10">
    <property type="entry name" value="ACP-like"/>
    <property type="match status" value="1"/>
</dbReference>
<dbReference type="InterPro" id="IPR020845">
    <property type="entry name" value="AMP-binding_CS"/>
</dbReference>
<evidence type="ECO:0000313" key="7">
    <source>
        <dbReference type="Proteomes" id="UP000054166"/>
    </source>
</evidence>
<dbReference type="Proteomes" id="UP000054166">
    <property type="component" value="Unassembled WGS sequence"/>
</dbReference>
<keyword evidence="3" id="KW-0436">Ligase</keyword>
<dbReference type="GO" id="GO:0043041">
    <property type="term" value="P:amino acid activation for nonribosomal peptide biosynthetic process"/>
    <property type="evidence" value="ECO:0007669"/>
    <property type="project" value="TreeGrafter"/>
</dbReference>
<dbReference type="SUPFAM" id="SSF52777">
    <property type="entry name" value="CoA-dependent acyltransferases"/>
    <property type="match status" value="4"/>
</dbReference>
<reference evidence="7" key="2">
    <citation type="submission" date="2015-01" db="EMBL/GenBank/DDBJ databases">
        <title>Evolutionary Origins and Diversification of the Mycorrhizal Mutualists.</title>
        <authorList>
            <consortium name="DOE Joint Genome Institute"/>
            <consortium name="Mycorrhizal Genomics Consortium"/>
            <person name="Kohler A."/>
            <person name="Kuo A."/>
            <person name="Nagy L.G."/>
            <person name="Floudas D."/>
            <person name="Copeland A."/>
            <person name="Barry K.W."/>
            <person name="Cichocki N."/>
            <person name="Veneault-Fourrey C."/>
            <person name="LaButti K."/>
            <person name="Lindquist E.A."/>
            <person name="Lipzen A."/>
            <person name="Lundell T."/>
            <person name="Morin E."/>
            <person name="Murat C."/>
            <person name="Riley R."/>
            <person name="Ohm R."/>
            <person name="Sun H."/>
            <person name="Tunlid A."/>
            <person name="Henrissat B."/>
            <person name="Grigoriev I.V."/>
            <person name="Hibbett D.S."/>
            <person name="Martin F."/>
        </authorList>
    </citation>
    <scope>NUCLEOTIDE SEQUENCE [LARGE SCALE GENOMIC DNA]</scope>
    <source>
        <strain evidence="7">F 1598</strain>
    </source>
</reference>
<dbReference type="STRING" id="765440.A0A0C3FQA6"/>
<dbReference type="PANTHER" id="PTHR45527">
    <property type="entry name" value="NONRIBOSOMAL PEPTIDE SYNTHETASE"/>
    <property type="match status" value="1"/>
</dbReference>
<gene>
    <name evidence="6" type="primary">nps1</name>
    <name evidence="6" type="ORF">PILCRDRAFT_97680</name>
</gene>
<dbReference type="SUPFAM" id="SSF47336">
    <property type="entry name" value="ACP-like"/>
    <property type="match status" value="1"/>
</dbReference>
<evidence type="ECO:0000313" key="6">
    <source>
        <dbReference type="EMBL" id="KIM81356.1"/>
    </source>
</evidence>
<dbReference type="PROSITE" id="PS50075">
    <property type="entry name" value="CARRIER"/>
    <property type="match status" value="1"/>
</dbReference>
<dbReference type="InterPro" id="IPR023213">
    <property type="entry name" value="CAT-like_dom_sf"/>
</dbReference>
<organism evidence="6 7">
    <name type="scientific">Piloderma croceum (strain F 1598)</name>
    <dbReference type="NCBI Taxonomy" id="765440"/>
    <lineage>
        <taxon>Eukaryota</taxon>
        <taxon>Fungi</taxon>
        <taxon>Dikarya</taxon>
        <taxon>Basidiomycota</taxon>
        <taxon>Agaricomycotina</taxon>
        <taxon>Agaricomycetes</taxon>
        <taxon>Agaricomycetidae</taxon>
        <taxon>Atheliales</taxon>
        <taxon>Atheliaceae</taxon>
        <taxon>Piloderma</taxon>
    </lineage>
</organism>
<dbReference type="InterPro" id="IPR045851">
    <property type="entry name" value="AMP-bd_C_sf"/>
</dbReference>
<feature type="domain" description="Carrier" evidence="5">
    <location>
        <begin position="1498"/>
        <end position="1571"/>
    </location>
</feature>
<dbReference type="Gene3D" id="3.30.300.30">
    <property type="match status" value="2"/>
</dbReference>
<reference evidence="6 7" key="1">
    <citation type="submission" date="2014-04" db="EMBL/GenBank/DDBJ databases">
        <authorList>
            <consortium name="DOE Joint Genome Institute"/>
            <person name="Kuo A."/>
            <person name="Tarkka M."/>
            <person name="Buscot F."/>
            <person name="Kohler A."/>
            <person name="Nagy L.G."/>
            <person name="Floudas D."/>
            <person name="Copeland A."/>
            <person name="Barry K.W."/>
            <person name="Cichocki N."/>
            <person name="Veneault-Fourrey C."/>
            <person name="LaButti K."/>
            <person name="Lindquist E.A."/>
            <person name="Lipzen A."/>
            <person name="Lundell T."/>
            <person name="Morin E."/>
            <person name="Murat C."/>
            <person name="Sun H."/>
            <person name="Tunlid A."/>
            <person name="Henrissat B."/>
            <person name="Grigoriev I.V."/>
            <person name="Hibbett D.S."/>
            <person name="Martin F."/>
            <person name="Nordberg H.P."/>
            <person name="Cantor M.N."/>
            <person name="Hua S.X."/>
        </authorList>
    </citation>
    <scope>NUCLEOTIDE SEQUENCE [LARGE SCALE GENOMIC DNA]</scope>
    <source>
        <strain evidence="6 7">F 1598</strain>
    </source>
</reference>
<evidence type="ECO:0000259" key="5">
    <source>
        <dbReference type="PROSITE" id="PS50075"/>
    </source>
</evidence>
<dbReference type="NCBIfam" id="TIGR01733">
    <property type="entry name" value="AA-adenyl-dom"/>
    <property type="match status" value="1"/>
</dbReference>
<dbReference type="Gene3D" id="3.40.50.12780">
    <property type="entry name" value="N-terminal domain of ligase-like"/>
    <property type="match status" value="2"/>
</dbReference>
<dbReference type="InterPro" id="IPR009081">
    <property type="entry name" value="PP-bd_ACP"/>
</dbReference>
<dbReference type="PANTHER" id="PTHR45527:SF1">
    <property type="entry name" value="FATTY ACID SYNTHASE"/>
    <property type="match status" value="1"/>
</dbReference>
<evidence type="ECO:0000256" key="1">
    <source>
        <dbReference type="ARBA" id="ARBA00022450"/>
    </source>
</evidence>
<keyword evidence="1" id="KW-0596">Phosphopantetheine</keyword>
<dbReference type="CDD" id="cd05918">
    <property type="entry name" value="A_NRPS_SidN3_like"/>
    <property type="match status" value="1"/>
</dbReference>
<keyword evidence="2" id="KW-0597">Phosphoprotein</keyword>
<dbReference type="InterPro" id="IPR025110">
    <property type="entry name" value="AMP-bd_C"/>
</dbReference>
<dbReference type="InParanoid" id="A0A0C3FQA6"/>
<name>A0A0C3FQA6_PILCF</name>
<dbReference type="Gene3D" id="3.30.559.30">
    <property type="entry name" value="Nonribosomal peptide synthetase, condensation domain"/>
    <property type="match status" value="2"/>
</dbReference>
<dbReference type="FunFam" id="3.30.300.30:FF:000015">
    <property type="entry name" value="Nonribosomal peptide synthase SidD"/>
    <property type="match status" value="1"/>
</dbReference>
<accession>A0A0C3FQA6</accession>
<dbReference type="InterPro" id="IPR010071">
    <property type="entry name" value="AA_adenyl_dom"/>
</dbReference>
<dbReference type="Gene3D" id="3.30.559.10">
    <property type="entry name" value="Chloramphenicol acetyltransferase-like domain"/>
    <property type="match status" value="2"/>
</dbReference>
<dbReference type="Pfam" id="PF00550">
    <property type="entry name" value="PP-binding"/>
    <property type="match status" value="1"/>
</dbReference>
<dbReference type="EMBL" id="KN832999">
    <property type="protein sequence ID" value="KIM81356.1"/>
    <property type="molecule type" value="Genomic_DNA"/>
</dbReference>
<dbReference type="CDD" id="cd19545">
    <property type="entry name" value="FUM14_C_NRPS-like"/>
    <property type="match status" value="1"/>
</dbReference>
<keyword evidence="4" id="KW-0511">Multifunctional enzyme</keyword>
<dbReference type="OrthoDB" id="416786at2759"/>
<dbReference type="GO" id="GO:0016874">
    <property type="term" value="F:ligase activity"/>
    <property type="evidence" value="ECO:0007669"/>
    <property type="project" value="UniProtKB-KW"/>
</dbReference>
<dbReference type="GO" id="GO:0044550">
    <property type="term" value="P:secondary metabolite biosynthetic process"/>
    <property type="evidence" value="ECO:0007669"/>
    <property type="project" value="TreeGrafter"/>
</dbReference>
<sequence length="2013" mass="222585">MLANSLACILPSDRHMIIPVCMNVSIEFVAVLFAIMKSGNTYVTLDPENAVERNAFIVDNVKALLVFCHAQYASRFGDKAHIVHEFTLEADIPEKGVHNLNINVCITDPAYLVYTSGSTGQPKGVILDHRAVTCGISNFQGSMDLRSLLFYNPIFSAAQRTILATIIHGACLCLANRKVITTSLAQIINEMGVTSVGLTSSTASLLNPDLVPGLKQITLTGELIDPQVVKTWASKVHVHNAYGLSECTQINMGRQLTDGSNPQIVGRPSDTTSAYVLIPGTTKLAPLLVQGELCLGGYQLGQGYLNCPDLTNKAFIPNPFGPGRLYRTGDLAVCHEDGSLEILGRIDYQMKINGQRVEPAEVAAVLQAHKDVSAAGVIGATISGRKCLVACIVANASISQDEIPSFIDRVRRHASDRLPVYMLPSYYLPLSDLPRNANGKLDIANARKKAKELGREGLLAAISRSDARAVKSGSVSPHMAVLRQIVAEVLSIPALAVISTESFLFLGGSSLDAICVSMEALKQGLHVEAGNLIKADSFETLLQDVTDAPEQGDPEPFSLLKEKLSFLTEIGGVLDAFPVTPMQEGVLAALLQGDSSYIYQRAYNVGGHDMARLRGAMQTVLEQQPLLRTTFFEHEDSFVQVVRDSTKLVWEEHEMDVAEYKDFDAKRSMEFGGAFWRVALLRQNVLVVSMHHVLFDYWSHRFFFEDVAAVYLKNSQIPPHAPLSRFIAENLRSDKGQDKEFWTNYLENVHPSILAKSDDHDAHSISKNIKIDFKAVKAQHGLTTGPIIYAAWALVLSKHVNSEDIVFATTLSGRDRPVVDIQSLDGPTLTTVPQRMHLRSDMTLADFLKTVQDTFWEVSKHAQYGIRSALRAAHQGNAKLFDTMVNYLTPEVANPAVQEVFKPHGPKNVWLSEYQTLELQEVVTGEEFNVVFNSGLDQRHAGFILDQFKNALRLIATNPTVNIGKLTLMGKREHKFLESLCPQVTMPPPSFLHASFETIAATEPNRSAIQWLDEPVITYGNLDMLTNRLAHYLQAFIEPGDITALLLDKSPLMIVSILAVMKAGGAYVPLSPENPSVRNNFIIQDVHSKVLITESHHLSLTAPATISIDKLDVSAFPATRPQIPCHTPSDPAYVIYTSGSTGQPKGVVMPHAPAAAAVSSMVIVERRFEGEWRTLQFANYVFDASVEDIFNTLSSGGCLCMAPTAMMLNDLPSVIAQMRVRQAILTPTVARLMTPDQVLTIDRLILGGEPMTSELVSEWTKTTTLLNVYGPTETAMVITSKELSTGDDPKNIGKPFPTASVFILDVNGTDLVPYGAIGELCFGGSQLSAGYFNRNDLTSKVFVDFAGQRVYRSGDLARWLPSGEIECLSRKDNQVKINGHRVELSEIENAIIRMGEVEDAAVVVITANGKAQLVALCEFLDPKPFNDTVTVLKDKLTTIVAPYMVPKFYIPMNNFPKLPLRKTDRKTLVARVQKLEQSELSQYSPGSSLDEPIIPVESPEEKILQKLWAAQFSLEEEMLGQNSNFMSLGADSISAIKLVGQCRQQGYKLEVSQVLDNLTLGAMASCMKKMDTDSSTQKQFIVLNTVYDLLQAKGISRDAIDDVLPCPPGQVKFLRQGQRKDQFWNLMTVRSLPSDLDLNRWLKITTNLTRRNGILRSTFLETSEHGWLQVTLKDSTLQWEVINATAESRQNIIDSAWNQPFELGKPFIKYKLLLYPDNTRELLVKLDHALYNGQLLRVFDEHFQAMARREDLPATRVTFKDFALSIWQTPKDSALSFWSDLLKGCEFIYPNIDTPKITAAKVKPANMSLDALAKNSFVTTPIVFQTAFQIWLSKLTGKQDIMFDLLIAGRNVNGLEDADMINGACANFLPFRSRPSPGDTIGKYMAATQALFWKAGENAVVGLDDIFTHLALDRRSRTSCVLFLYQPFEPAKPPVNHNRWPMVMAMSQVRLYQLYAIVVEVFKTHDGHAVKVFYDGKLFTELQAESFATDIGAILGEMVKCPDALVEELTLSK</sequence>
<dbReference type="PROSITE" id="PS00455">
    <property type="entry name" value="AMP_BINDING"/>
    <property type="match status" value="2"/>
</dbReference>
<proteinExistence type="predicted"/>
<dbReference type="InterPro" id="IPR000873">
    <property type="entry name" value="AMP-dep_synth/lig_dom"/>
</dbReference>
<dbReference type="InterPro" id="IPR001242">
    <property type="entry name" value="Condensation_dom"/>
</dbReference>
<dbReference type="Pfam" id="PF13193">
    <property type="entry name" value="AMP-binding_C"/>
    <property type="match status" value="1"/>
</dbReference>
<keyword evidence="7" id="KW-1185">Reference proteome</keyword>